<gene>
    <name evidence="1" type="ORF">RD110_20165</name>
</gene>
<evidence type="ECO:0000313" key="1">
    <source>
        <dbReference type="EMBL" id="APW39242.1"/>
    </source>
</evidence>
<reference evidence="1 2" key="1">
    <citation type="submission" date="2017-01" db="EMBL/GenBank/DDBJ databases">
        <authorList>
            <person name="Mah S.A."/>
            <person name="Swanson W.J."/>
            <person name="Moy G.W."/>
            <person name="Vacquier V.D."/>
        </authorList>
    </citation>
    <scope>NUCLEOTIDE SEQUENCE [LARGE SCALE GENOMIC DNA]</scope>
    <source>
        <strain evidence="1 2">DCY110</strain>
    </source>
</reference>
<protein>
    <submittedName>
        <fullName evidence="1">Uncharacterized protein</fullName>
    </submittedName>
</protein>
<evidence type="ECO:0000313" key="2">
    <source>
        <dbReference type="Proteomes" id="UP000186609"/>
    </source>
</evidence>
<sequence length="79" mass="8671">MVKEKSMNLTLLRDISKKVLPWTIESPEEIENVRALRASGHAAAFVSAPGSAKPYARVLAITPMGREELKRSLQPEAIA</sequence>
<accession>A0A1P8JZS4</accession>
<dbReference type="EMBL" id="CP019236">
    <property type="protein sequence ID" value="APW39242.1"/>
    <property type="molecule type" value="Genomic_DNA"/>
</dbReference>
<proteinExistence type="predicted"/>
<name>A0A1P8JZS4_9BURK</name>
<dbReference type="AlphaFoldDB" id="A0A1P8JZS4"/>
<dbReference type="Proteomes" id="UP000186609">
    <property type="component" value="Chromosome"/>
</dbReference>
<organism evidence="1 2">
    <name type="scientific">Rhodoferax koreensis</name>
    <dbReference type="NCBI Taxonomy" id="1842727"/>
    <lineage>
        <taxon>Bacteria</taxon>
        <taxon>Pseudomonadati</taxon>
        <taxon>Pseudomonadota</taxon>
        <taxon>Betaproteobacteria</taxon>
        <taxon>Burkholderiales</taxon>
        <taxon>Comamonadaceae</taxon>
        <taxon>Rhodoferax</taxon>
    </lineage>
</organism>
<dbReference type="STRING" id="1842727.RD110_20165"/>
<keyword evidence="2" id="KW-1185">Reference proteome</keyword>
<dbReference type="KEGG" id="rhy:RD110_20165"/>